<reference evidence="6 7" key="1">
    <citation type="submission" date="2016-01" db="EMBL/GenBank/DDBJ databases">
        <authorList>
            <person name="Oliw E.H."/>
        </authorList>
    </citation>
    <scope>NUCLEOTIDE SEQUENCE [LARGE SCALE GENOMIC DNA]</scope>
    <source>
        <strain evidence="6 7">CMW7756B</strain>
    </source>
</reference>
<keyword evidence="3" id="KW-0249">Electron transport</keyword>
<dbReference type="PIRSF" id="PIRSF036548">
    <property type="entry name" value="Fdx_FixX"/>
    <property type="match status" value="1"/>
</dbReference>
<sequence length="92" mass="10247">MKLEERLGANKYYVDETCPHIIIDGESVSREEAMKLVNGCPAGLYTLQEDGTLAFDFAGCLECGTCRVLCGHTIVKSWKYPRNAKGIEFRQG</sequence>
<dbReference type="Gene3D" id="3.30.70.20">
    <property type="match status" value="1"/>
</dbReference>
<evidence type="ECO:0000256" key="3">
    <source>
        <dbReference type="ARBA" id="ARBA00022982"/>
    </source>
</evidence>
<evidence type="ECO:0000313" key="6">
    <source>
        <dbReference type="EMBL" id="KXA65144.1"/>
    </source>
</evidence>
<dbReference type="InterPro" id="IPR012206">
    <property type="entry name" value="Fd_FixX"/>
</dbReference>
<evidence type="ECO:0000256" key="2">
    <source>
        <dbReference type="ARBA" id="ARBA00022723"/>
    </source>
</evidence>
<keyword evidence="1" id="KW-0813">Transport</keyword>
<dbReference type="STRING" id="39777.B7L28_00650"/>
<dbReference type="RefSeq" id="WP_009661744.1">
    <property type="nucleotide sequence ID" value="NZ_JAPVXU010000018.1"/>
</dbReference>
<name>A0A133S620_9FIRM</name>
<accession>A0A133S620</accession>
<dbReference type="PATRIC" id="fig|39777.7.peg.510"/>
<dbReference type="PANTHER" id="PTHR43082">
    <property type="entry name" value="FERREDOXIN-LIKE"/>
    <property type="match status" value="1"/>
</dbReference>
<dbReference type="GO" id="GO:0051536">
    <property type="term" value="F:iron-sulfur cluster binding"/>
    <property type="evidence" value="ECO:0007669"/>
    <property type="project" value="UniProtKB-KW"/>
</dbReference>
<keyword evidence="4" id="KW-0408">Iron</keyword>
<dbReference type="PANTHER" id="PTHR43082:SF3">
    <property type="entry name" value="FERREDOXIN-LIKE PROTEIN YDIT"/>
    <property type="match status" value="1"/>
</dbReference>
<dbReference type="SUPFAM" id="SSF54862">
    <property type="entry name" value="4Fe-4S ferredoxins"/>
    <property type="match status" value="1"/>
</dbReference>
<dbReference type="GO" id="GO:0005506">
    <property type="term" value="F:iron ion binding"/>
    <property type="evidence" value="ECO:0007669"/>
    <property type="project" value="InterPro"/>
</dbReference>
<dbReference type="AlphaFoldDB" id="A0A133S620"/>
<dbReference type="Proteomes" id="UP000070226">
    <property type="component" value="Unassembled WGS sequence"/>
</dbReference>
<dbReference type="PROSITE" id="PS00198">
    <property type="entry name" value="4FE4S_FER_1"/>
    <property type="match status" value="1"/>
</dbReference>
<comment type="caution">
    <text evidence="6">The sequence shown here is derived from an EMBL/GenBank/DDBJ whole genome shotgun (WGS) entry which is preliminary data.</text>
</comment>
<dbReference type="InterPro" id="IPR017900">
    <property type="entry name" value="4Fe4S_Fe_S_CS"/>
</dbReference>
<evidence type="ECO:0000256" key="5">
    <source>
        <dbReference type="ARBA" id="ARBA00023014"/>
    </source>
</evidence>
<organism evidence="6">
    <name type="scientific">Veillonella atypica</name>
    <dbReference type="NCBI Taxonomy" id="39777"/>
    <lineage>
        <taxon>Bacteria</taxon>
        <taxon>Bacillati</taxon>
        <taxon>Bacillota</taxon>
        <taxon>Negativicutes</taxon>
        <taxon>Veillonellales</taxon>
        <taxon>Veillonellaceae</taxon>
        <taxon>Veillonella</taxon>
    </lineage>
</organism>
<keyword evidence="2" id="KW-0479">Metal-binding</keyword>
<protein>
    <submittedName>
        <fullName evidence="6">Secretion protein, HlyD family</fullName>
    </submittedName>
</protein>
<gene>
    <name evidence="6" type="ORF">HMPREF3233_00522</name>
</gene>
<proteinExistence type="predicted"/>
<evidence type="ECO:0000256" key="1">
    <source>
        <dbReference type="ARBA" id="ARBA00022448"/>
    </source>
</evidence>
<keyword evidence="5" id="KW-0411">Iron-sulfur</keyword>
<evidence type="ECO:0000313" key="7">
    <source>
        <dbReference type="Proteomes" id="UP000070226"/>
    </source>
</evidence>
<dbReference type="EMBL" id="LRQT01000012">
    <property type="protein sequence ID" value="KXA65144.1"/>
    <property type="molecule type" value="Genomic_DNA"/>
</dbReference>
<evidence type="ECO:0000256" key="4">
    <source>
        <dbReference type="ARBA" id="ARBA00023004"/>
    </source>
</evidence>